<evidence type="ECO:0000256" key="1">
    <source>
        <dbReference type="SAM" id="MobiDB-lite"/>
    </source>
</evidence>
<organism evidence="2 3">
    <name type="scientific">Nelumbo nucifera</name>
    <name type="common">Sacred lotus</name>
    <dbReference type="NCBI Taxonomy" id="4432"/>
    <lineage>
        <taxon>Eukaryota</taxon>
        <taxon>Viridiplantae</taxon>
        <taxon>Streptophyta</taxon>
        <taxon>Embryophyta</taxon>
        <taxon>Tracheophyta</taxon>
        <taxon>Spermatophyta</taxon>
        <taxon>Magnoliopsida</taxon>
        <taxon>Proteales</taxon>
        <taxon>Nelumbonaceae</taxon>
        <taxon>Nelumbo</taxon>
    </lineage>
</organism>
<keyword evidence="3" id="KW-1185">Reference proteome</keyword>
<gene>
    <name evidence="2" type="ORF">HUJ06_008995</name>
</gene>
<feature type="compositionally biased region" description="Polar residues" evidence="1">
    <location>
        <begin position="34"/>
        <end position="54"/>
    </location>
</feature>
<dbReference type="AlphaFoldDB" id="A0A822YW93"/>
<accession>A0A822YW93</accession>
<dbReference type="EMBL" id="DUZY01000004">
    <property type="protein sequence ID" value="DAD38354.1"/>
    <property type="molecule type" value="Genomic_DNA"/>
</dbReference>
<evidence type="ECO:0000313" key="3">
    <source>
        <dbReference type="Proteomes" id="UP000607653"/>
    </source>
</evidence>
<comment type="caution">
    <text evidence="2">The sequence shown here is derived from an EMBL/GenBank/DDBJ whole genome shotgun (WGS) entry which is preliminary data.</text>
</comment>
<proteinExistence type="predicted"/>
<feature type="region of interest" description="Disordered" evidence="1">
    <location>
        <begin position="26"/>
        <end position="60"/>
    </location>
</feature>
<evidence type="ECO:0000313" key="2">
    <source>
        <dbReference type="EMBL" id="DAD38354.1"/>
    </source>
</evidence>
<dbReference type="Proteomes" id="UP000607653">
    <property type="component" value="Unassembled WGS sequence"/>
</dbReference>
<reference evidence="2 3" key="1">
    <citation type="journal article" date="2020" name="Mol. Biol. Evol.">
        <title>Distinct Expression and Methylation Patterns for Genes with Different Fates following a Single Whole-Genome Duplication in Flowering Plants.</title>
        <authorList>
            <person name="Shi T."/>
            <person name="Rahmani R.S."/>
            <person name="Gugger P.F."/>
            <person name="Wang M."/>
            <person name="Li H."/>
            <person name="Zhang Y."/>
            <person name="Li Z."/>
            <person name="Wang Q."/>
            <person name="Van de Peer Y."/>
            <person name="Marchal K."/>
            <person name="Chen J."/>
        </authorList>
    </citation>
    <scope>NUCLEOTIDE SEQUENCE [LARGE SCALE GENOMIC DNA]</scope>
    <source>
        <tissue evidence="2">Leaf</tissue>
    </source>
</reference>
<protein>
    <submittedName>
        <fullName evidence="2">Uncharacterized protein</fullName>
    </submittedName>
</protein>
<sequence length="80" mass="8492">MTSSGSKQTFPMFNWSLGALKPAVPYMGSPPSSPCSKLQESDSPVQPESSGTKASQDDEEILMGFCLDNGSLSIKMECSP</sequence>
<name>A0A822YW93_NELNU</name>